<name>A0A919BK87_9GAMM</name>
<dbReference type="AlphaFoldDB" id="A0A919BK87"/>
<accession>A0A919BK87</accession>
<sequence>MKHLPTVLLFMVLSFVSNITQAGSEQHSKAKFAAQDIASFAKQVEKFAAEKRAHAFIIGRLGQPADELPKGIQFTHTAIAIYSKIKLANGDTAFGYAIHNLYQDSKAPDNSNLVTDYPVDFFWGAQELKAGIIIPDEALQLRIVEAIENGVNKSLHNANYSIIANPYNNQYQNCTEHTLNIINAAIYQTDDMPTIKQRTKSFFKGQKVHVNRFKLALGNMFADGVSTSDHQGKIQTTTFTSIARYLDEYKLLNSAMVITPTQSSALF</sequence>
<keyword evidence="1" id="KW-0732">Signal</keyword>
<organism evidence="2 3">
    <name type="scientific">Thalassotalea marina</name>
    <dbReference type="NCBI Taxonomy" id="1673741"/>
    <lineage>
        <taxon>Bacteria</taxon>
        <taxon>Pseudomonadati</taxon>
        <taxon>Pseudomonadota</taxon>
        <taxon>Gammaproteobacteria</taxon>
        <taxon>Alteromonadales</taxon>
        <taxon>Colwelliaceae</taxon>
        <taxon>Thalassotalea</taxon>
    </lineage>
</organism>
<evidence type="ECO:0000313" key="2">
    <source>
        <dbReference type="EMBL" id="GHF96192.1"/>
    </source>
</evidence>
<reference evidence="2" key="1">
    <citation type="journal article" date="2014" name="Int. J. Syst. Evol. Microbiol.">
        <title>Complete genome sequence of Corynebacterium casei LMG S-19264T (=DSM 44701T), isolated from a smear-ripened cheese.</title>
        <authorList>
            <consortium name="US DOE Joint Genome Institute (JGI-PGF)"/>
            <person name="Walter F."/>
            <person name="Albersmeier A."/>
            <person name="Kalinowski J."/>
            <person name="Ruckert C."/>
        </authorList>
    </citation>
    <scope>NUCLEOTIDE SEQUENCE</scope>
    <source>
        <strain evidence="2">KCTC 42731</strain>
    </source>
</reference>
<dbReference type="Pfam" id="PF09916">
    <property type="entry name" value="DUF2145"/>
    <property type="match status" value="1"/>
</dbReference>
<keyword evidence="3" id="KW-1185">Reference proteome</keyword>
<proteinExistence type="predicted"/>
<dbReference type="EMBL" id="BNCK01000005">
    <property type="protein sequence ID" value="GHF96192.1"/>
    <property type="molecule type" value="Genomic_DNA"/>
</dbReference>
<dbReference type="Proteomes" id="UP000623842">
    <property type="component" value="Unassembled WGS sequence"/>
</dbReference>
<evidence type="ECO:0000313" key="3">
    <source>
        <dbReference type="Proteomes" id="UP000623842"/>
    </source>
</evidence>
<feature type="chain" id="PRO_5037265197" description="DUF2145 domain-containing protein" evidence="1">
    <location>
        <begin position="23"/>
        <end position="267"/>
    </location>
</feature>
<protein>
    <recommendedName>
        <fullName evidence="4">DUF2145 domain-containing protein</fullName>
    </recommendedName>
</protein>
<gene>
    <name evidence="2" type="ORF">GCM10017161_25680</name>
</gene>
<comment type="caution">
    <text evidence="2">The sequence shown here is derived from an EMBL/GenBank/DDBJ whole genome shotgun (WGS) entry which is preliminary data.</text>
</comment>
<dbReference type="InterPro" id="IPR014547">
    <property type="entry name" value="UCP028477"/>
</dbReference>
<evidence type="ECO:0008006" key="4">
    <source>
        <dbReference type="Google" id="ProtNLM"/>
    </source>
</evidence>
<evidence type="ECO:0000256" key="1">
    <source>
        <dbReference type="SAM" id="SignalP"/>
    </source>
</evidence>
<reference evidence="2" key="2">
    <citation type="submission" date="2020-09" db="EMBL/GenBank/DDBJ databases">
        <authorList>
            <person name="Sun Q."/>
            <person name="Kim S."/>
        </authorList>
    </citation>
    <scope>NUCLEOTIDE SEQUENCE</scope>
    <source>
        <strain evidence="2">KCTC 42731</strain>
    </source>
</reference>
<feature type="signal peptide" evidence="1">
    <location>
        <begin position="1"/>
        <end position="22"/>
    </location>
</feature>
<dbReference type="RefSeq" id="WP_189771202.1">
    <property type="nucleotide sequence ID" value="NZ_BNCK01000005.1"/>
</dbReference>